<gene>
    <name evidence="1" type="ORF">SRCM100623_01223</name>
</gene>
<proteinExistence type="predicted"/>
<comment type="caution">
    <text evidence="1">The sequence shown here is derived from an EMBL/GenBank/DDBJ whole genome shotgun (WGS) entry which is preliminary data.</text>
</comment>
<protein>
    <submittedName>
        <fullName evidence="1">Uncharacterized protein</fullName>
    </submittedName>
</protein>
<organism evidence="1 2">
    <name type="scientific">Acetobacter pasteurianus</name>
    <name type="common">Acetobacter turbidans</name>
    <dbReference type="NCBI Taxonomy" id="438"/>
    <lineage>
        <taxon>Bacteria</taxon>
        <taxon>Pseudomonadati</taxon>
        <taxon>Pseudomonadota</taxon>
        <taxon>Alphaproteobacteria</taxon>
        <taxon>Acetobacterales</taxon>
        <taxon>Acetobacteraceae</taxon>
        <taxon>Acetobacter</taxon>
    </lineage>
</organism>
<dbReference type="Proteomes" id="UP000093796">
    <property type="component" value="Unassembled WGS sequence"/>
</dbReference>
<name>A0A1A0DCW3_ACEPA</name>
<dbReference type="EMBL" id="LYUD01000099">
    <property type="protein sequence ID" value="OAZ72681.1"/>
    <property type="molecule type" value="Genomic_DNA"/>
</dbReference>
<dbReference type="RefSeq" id="WP_003628356.1">
    <property type="nucleotide sequence ID" value="NZ_LYUD01000099.1"/>
</dbReference>
<evidence type="ECO:0000313" key="1">
    <source>
        <dbReference type="EMBL" id="OAZ72681.1"/>
    </source>
</evidence>
<reference evidence="1 2" key="1">
    <citation type="submission" date="2016-05" db="EMBL/GenBank/DDBJ databases">
        <title>Genome sequencing of Acetobacter pasteurianus strain SRCM100623.</title>
        <authorList>
            <person name="Song Y.R."/>
        </authorList>
    </citation>
    <scope>NUCLEOTIDE SEQUENCE [LARGE SCALE GENOMIC DNA]</scope>
    <source>
        <strain evidence="1 2">SRCM100623</strain>
    </source>
</reference>
<dbReference type="PATRIC" id="fig|438.15.peg.1396"/>
<dbReference type="AlphaFoldDB" id="A0A1A0DCW3"/>
<accession>A0A1A0DCW3</accession>
<sequence>MVLSAGFHSRLGPGSIFTSFVLCSLLAIFAALGVFAVLPDRLLRGAAVWRAEIMGGLWALSGVLAIVGAACKLEGELSWFPVFGLDGPALPMLVLLAFAGGVAGSGAAALACVFVGVGFLALSPLVFGLLTGTALVLLAAGGWRSVCLPFAVLPACIPADSPFCVPLLCLTVLLMGWAVSVQKGPTAVLPGMVGLFLLGRLLAEVGELSVLPQVMLVASGCLVAATGTLQAMRDKGLARIASGLCAAWYGILVVAVALALVSSFGGMETFRMAIILGMGAPMLALIGLLWLAQWQQAEPKRRIASLSGHVLVAGLLMLFSIMPPFGGFAVLWSLLVGAYDAIAVAQPVGALTIMLLLTLLGSIMVLMGAGLLRAGAALLFPSTVFQPHQAPVAAEFVWPSWICAGAALLLVLLPGVWLSLADHLVVGPVVPPLKWNRIATIWLEGGGASFTPVFTLLALGAALAAAALLVRLLGFLPFGRVIKPVPVWRQGAPIIQPAEGHTVSYEGAAPLWPACMALFGLATETRKDRRLARRGRVTLRYGRRWLFRGAEWCETQGLVLILLLLGGGLLVGLFVGK</sequence>
<dbReference type="OrthoDB" id="7226294at2"/>
<evidence type="ECO:0000313" key="2">
    <source>
        <dbReference type="Proteomes" id="UP000093796"/>
    </source>
</evidence>